<feature type="compositionally biased region" description="Basic and acidic residues" evidence="2">
    <location>
        <begin position="11"/>
        <end position="23"/>
    </location>
</feature>
<gene>
    <name evidence="4" type="ORF">MERR_LOCUS22554</name>
</gene>
<evidence type="ECO:0000256" key="1">
    <source>
        <dbReference type="PROSITE-ProRule" id="PRU00047"/>
    </source>
</evidence>
<proteinExistence type="predicted"/>
<reference evidence="4" key="1">
    <citation type="submission" date="2020-01" db="EMBL/GenBank/DDBJ databases">
        <authorList>
            <person name="Mishra B."/>
        </authorList>
    </citation>
    <scope>NUCLEOTIDE SEQUENCE [LARGE SCALE GENOMIC DNA]</scope>
</reference>
<organism evidence="4 5">
    <name type="scientific">Microthlaspi erraticum</name>
    <dbReference type="NCBI Taxonomy" id="1685480"/>
    <lineage>
        <taxon>Eukaryota</taxon>
        <taxon>Viridiplantae</taxon>
        <taxon>Streptophyta</taxon>
        <taxon>Embryophyta</taxon>
        <taxon>Tracheophyta</taxon>
        <taxon>Spermatophyta</taxon>
        <taxon>Magnoliopsida</taxon>
        <taxon>eudicotyledons</taxon>
        <taxon>Gunneridae</taxon>
        <taxon>Pentapetalae</taxon>
        <taxon>rosids</taxon>
        <taxon>malvids</taxon>
        <taxon>Brassicales</taxon>
        <taxon>Brassicaceae</taxon>
        <taxon>Coluteocarpeae</taxon>
        <taxon>Microthlaspi</taxon>
    </lineage>
</organism>
<evidence type="ECO:0000313" key="5">
    <source>
        <dbReference type="Proteomes" id="UP000467841"/>
    </source>
</evidence>
<sequence length="619" mass="71233">MSSLMDALGKSNDDETPKGDVKVNKPKPIASIKHFSETSSYQSSEMESIPKQFAIGEGSGTPKREPDINEVFTSDEEMDFSGTGRQEVPPKQFSSRIMVFTLDDIPFDKWNDRLDEFHAWMNSEAITSPLGLVIQQFTARLSGALKEWWNSLGEYRQQQVYQATIPALLGEIHREFIGTPTHLKEQLQEEFFTAKCCSLRTKDLAKHFERQTRRYYTLDGLNNPSLKQVYLSSIDEYLSQQTKLYIRDQGQTVEEISIGQIQQYVFRTLDKLCKQKKFWTEFMNKSKHLSKICARPDLSIKFRRKGFLRKKRSFEKTTKCFLCHKEGHFAKNCPNRSRKKKQYLINSISNIAPDIDIDNHDLESVLSYDSDDKDALCEYSEYDYSSESSDGENEDECCFKITQIPKKDEIQTPHLPVTIFDPSEKEGPVHAIAFIDTYAYTSIMNPKILPKSMWLPHQQEFRVANSGSLTVKLKSKPITIELFPGCQITTEVLGSSAPGKDLVLGWDTYYALKKNFDISLEPRGMKWKSLYKAFTAIPRLFPIKETPPGYDHGDFEKNQRRNHDNLLCRLPYGFPSKVQKSIMAKLGVLRHIAFQRKRTYNTHESKSCRNAAYSPTTGK</sequence>
<dbReference type="PANTHER" id="PTHR48435">
    <property type="entry name" value="POLYPROTEIN"/>
    <property type="match status" value="1"/>
</dbReference>
<evidence type="ECO:0000259" key="3">
    <source>
        <dbReference type="PROSITE" id="PS50158"/>
    </source>
</evidence>
<dbReference type="InterPro" id="IPR053098">
    <property type="entry name" value="Petuviruses_polyprotein"/>
</dbReference>
<keyword evidence="1" id="KW-0862">Zinc</keyword>
<dbReference type="GO" id="GO:0003676">
    <property type="term" value="F:nucleic acid binding"/>
    <property type="evidence" value="ECO:0007669"/>
    <property type="project" value="InterPro"/>
</dbReference>
<accession>A0A6D2J1I6</accession>
<dbReference type="GO" id="GO:0008270">
    <property type="term" value="F:zinc ion binding"/>
    <property type="evidence" value="ECO:0007669"/>
    <property type="project" value="UniProtKB-KW"/>
</dbReference>
<keyword evidence="1" id="KW-0863">Zinc-finger</keyword>
<evidence type="ECO:0000256" key="2">
    <source>
        <dbReference type="SAM" id="MobiDB-lite"/>
    </source>
</evidence>
<dbReference type="InterPro" id="IPR036875">
    <property type="entry name" value="Znf_CCHC_sf"/>
</dbReference>
<dbReference type="AlphaFoldDB" id="A0A6D2J1I6"/>
<dbReference type="InterPro" id="IPR001878">
    <property type="entry name" value="Znf_CCHC"/>
</dbReference>
<name>A0A6D2J1I6_9BRAS</name>
<comment type="caution">
    <text evidence="4">The sequence shown here is derived from an EMBL/GenBank/DDBJ whole genome shotgun (WGS) entry which is preliminary data.</text>
</comment>
<dbReference type="PANTHER" id="PTHR48435:SF1">
    <property type="entry name" value="POLYPROTEIN"/>
    <property type="match status" value="1"/>
</dbReference>
<feature type="compositionally biased region" description="Polar residues" evidence="2">
    <location>
        <begin position="37"/>
        <end position="46"/>
    </location>
</feature>
<dbReference type="PROSITE" id="PS50158">
    <property type="entry name" value="ZF_CCHC"/>
    <property type="match status" value="1"/>
</dbReference>
<dbReference type="EMBL" id="CACVBM020001155">
    <property type="protein sequence ID" value="CAA7035319.1"/>
    <property type="molecule type" value="Genomic_DNA"/>
</dbReference>
<feature type="region of interest" description="Disordered" evidence="2">
    <location>
        <begin position="1"/>
        <end position="47"/>
    </location>
</feature>
<dbReference type="SUPFAM" id="SSF57756">
    <property type="entry name" value="Retrovirus zinc finger-like domains"/>
    <property type="match status" value="1"/>
</dbReference>
<dbReference type="SMART" id="SM00343">
    <property type="entry name" value="ZnF_C2HC"/>
    <property type="match status" value="1"/>
</dbReference>
<dbReference type="OrthoDB" id="1112440at2759"/>
<protein>
    <recommendedName>
        <fullName evidence="3">CCHC-type domain-containing protein</fullName>
    </recommendedName>
</protein>
<dbReference type="Gene3D" id="4.10.60.10">
    <property type="entry name" value="Zinc finger, CCHC-type"/>
    <property type="match status" value="1"/>
</dbReference>
<evidence type="ECO:0000313" key="4">
    <source>
        <dbReference type="EMBL" id="CAA7035319.1"/>
    </source>
</evidence>
<keyword evidence="1" id="KW-0479">Metal-binding</keyword>
<keyword evidence="5" id="KW-1185">Reference proteome</keyword>
<feature type="domain" description="CCHC-type" evidence="3">
    <location>
        <begin position="319"/>
        <end position="335"/>
    </location>
</feature>
<dbReference type="Proteomes" id="UP000467841">
    <property type="component" value="Unassembled WGS sequence"/>
</dbReference>